<evidence type="ECO:0000256" key="1">
    <source>
        <dbReference type="ARBA" id="ARBA00004651"/>
    </source>
</evidence>
<evidence type="ECO:0000256" key="5">
    <source>
        <dbReference type="ARBA" id="ARBA00022989"/>
    </source>
</evidence>
<evidence type="ECO:0000313" key="8">
    <source>
        <dbReference type="EMBL" id="QLL78741.1"/>
    </source>
</evidence>
<dbReference type="PANTHER" id="PTHR23517:SF10">
    <property type="entry name" value="MAJOR FACILITATOR SUPERFAMILY (MFS) PROFILE DOMAIN-CONTAINING PROTEIN"/>
    <property type="match status" value="1"/>
</dbReference>
<dbReference type="AlphaFoldDB" id="A0A7H9EMK0"/>
<evidence type="ECO:0000256" key="7">
    <source>
        <dbReference type="SAM" id="Phobius"/>
    </source>
</evidence>
<proteinExistence type="predicted"/>
<dbReference type="GO" id="GO:0005886">
    <property type="term" value="C:plasma membrane"/>
    <property type="evidence" value="ECO:0007669"/>
    <property type="project" value="UniProtKB-SubCell"/>
</dbReference>
<dbReference type="InterPro" id="IPR050171">
    <property type="entry name" value="MFS_Transporters"/>
</dbReference>
<feature type="transmembrane region" description="Helical" evidence="7">
    <location>
        <begin position="359"/>
        <end position="379"/>
    </location>
</feature>
<keyword evidence="5 7" id="KW-1133">Transmembrane helix</keyword>
<dbReference type="Pfam" id="PF07690">
    <property type="entry name" value="MFS_1"/>
    <property type="match status" value="1"/>
</dbReference>
<gene>
    <name evidence="8" type="ORF">GTO87_09170</name>
</gene>
<dbReference type="InterPro" id="IPR036259">
    <property type="entry name" value="MFS_trans_sf"/>
</dbReference>
<dbReference type="InterPro" id="IPR011701">
    <property type="entry name" value="MFS"/>
</dbReference>
<evidence type="ECO:0000256" key="2">
    <source>
        <dbReference type="ARBA" id="ARBA00022448"/>
    </source>
</evidence>
<evidence type="ECO:0000256" key="4">
    <source>
        <dbReference type="ARBA" id="ARBA00022692"/>
    </source>
</evidence>
<feature type="transmembrane region" description="Helical" evidence="7">
    <location>
        <begin position="38"/>
        <end position="59"/>
    </location>
</feature>
<dbReference type="SUPFAM" id="SSF103473">
    <property type="entry name" value="MFS general substrate transporter"/>
    <property type="match status" value="1"/>
</dbReference>
<dbReference type="KEGG" id="lsw:GTO87_09170"/>
<evidence type="ECO:0000256" key="6">
    <source>
        <dbReference type="ARBA" id="ARBA00023136"/>
    </source>
</evidence>
<feature type="transmembrane region" description="Helical" evidence="7">
    <location>
        <begin position="197"/>
        <end position="219"/>
    </location>
</feature>
<feature type="transmembrane region" description="Helical" evidence="7">
    <location>
        <begin position="71"/>
        <end position="89"/>
    </location>
</feature>
<dbReference type="RefSeq" id="WP_180848952.1">
    <property type="nucleotide sequence ID" value="NZ_CP047418.1"/>
</dbReference>
<comment type="subcellular location">
    <subcellularLocation>
        <location evidence="1">Cell membrane</location>
        <topology evidence="1">Multi-pass membrane protein</topology>
    </subcellularLocation>
</comment>
<dbReference type="EMBL" id="CP047418">
    <property type="protein sequence ID" value="QLL78741.1"/>
    <property type="molecule type" value="Genomic_DNA"/>
</dbReference>
<evidence type="ECO:0000256" key="3">
    <source>
        <dbReference type="ARBA" id="ARBA00022475"/>
    </source>
</evidence>
<name>A0A7H9EMK0_9LACO</name>
<feature type="transmembrane region" description="Helical" evidence="7">
    <location>
        <begin position="132"/>
        <end position="150"/>
    </location>
</feature>
<sequence length="386" mass="43245">MRTKNGAVLMTNTLANMGQGLALPITTLYVHQRLHKSLTTAGLVLMVWALAMMLGNYWGGRMFDEWRQQPTYYIGGSIAIFAGLLMSLWPEWPLYAGALALYGLGLGILISAINGYLAHLQKEDKEIFNDAYWMRNIGFALSTGLSGILYAVSVRWVLILTTLLVVVALVMVKITFKEVTISPVQPAKRPQYHLFSADRQTVFSILAVCWALFITWLGYEQWGSNMSIYMIANGIPVQHYSLLFTISTGEIVLLQPLVARTFRNTYHNEKMRLIMGTIFYMASYLPIIYGNTYSFFVIGITCQTFGEMILFSTAPVFLNRFATDENRATLQSLNSMATSLASAVGPVFGGWLISLIDYQLTFVVIFALHVLVIPLLLALRAHRQVT</sequence>
<feature type="transmembrane region" description="Helical" evidence="7">
    <location>
        <begin position="239"/>
        <end position="259"/>
    </location>
</feature>
<keyword evidence="2" id="KW-0813">Transport</keyword>
<feature type="transmembrane region" description="Helical" evidence="7">
    <location>
        <begin position="95"/>
        <end position="120"/>
    </location>
</feature>
<organism evidence="8 9">
    <name type="scientific">Ligilactobacillus saerimneri</name>
    <dbReference type="NCBI Taxonomy" id="228229"/>
    <lineage>
        <taxon>Bacteria</taxon>
        <taxon>Bacillati</taxon>
        <taxon>Bacillota</taxon>
        <taxon>Bacilli</taxon>
        <taxon>Lactobacillales</taxon>
        <taxon>Lactobacillaceae</taxon>
        <taxon>Ligilactobacillus</taxon>
    </lineage>
</organism>
<keyword evidence="6 7" id="KW-0472">Membrane</keyword>
<keyword evidence="3" id="KW-1003">Cell membrane</keyword>
<feature type="transmembrane region" description="Helical" evidence="7">
    <location>
        <begin position="156"/>
        <end position="176"/>
    </location>
</feature>
<dbReference type="Gene3D" id="1.20.1250.20">
    <property type="entry name" value="MFS general substrate transporter like domains"/>
    <property type="match status" value="1"/>
</dbReference>
<protein>
    <submittedName>
        <fullName evidence="8">MFS transporter</fullName>
    </submittedName>
</protein>
<keyword evidence="4 7" id="KW-0812">Transmembrane</keyword>
<feature type="transmembrane region" description="Helical" evidence="7">
    <location>
        <begin position="271"/>
        <end position="289"/>
    </location>
</feature>
<dbReference type="PANTHER" id="PTHR23517">
    <property type="entry name" value="RESISTANCE PROTEIN MDTM, PUTATIVE-RELATED-RELATED"/>
    <property type="match status" value="1"/>
</dbReference>
<feature type="transmembrane region" description="Helical" evidence="7">
    <location>
        <begin position="330"/>
        <end position="353"/>
    </location>
</feature>
<feature type="transmembrane region" description="Helical" evidence="7">
    <location>
        <begin position="295"/>
        <end position="318"/>
    </location>
</feature>
<dbReference type="Proteomes" id="UP000510886">
    <property type="component" value="Chromosome"/>
</dbReference>
<accession>A0A7H9EMK0</accession>
<dbReference type="GO" id="GO:0022857">
    <property type="term" value="F:transmembrane transporter activity"/>
    <property type="evidence" value="ECO:0007669"/>
    <property type="project" value="InterPro"/>
</dbReference>
<evidence type="ECO:0000313" key="9">
    <source>
        <dbReference type="Proteomes" id="UP000510886"/>
    </source>
</evidence>
<reference evidence="8 9" key="1">
    <citation type="submission" date="2020-01" db="EMBL/GenBank/DDBJ databases">
        <title>Complete and circular genome sequences of six lactobacillus isolates from horses.</title>
        <authorList>
            <person name="Hassan H.M."/>
        </authorList>
    </citation>
    <scope>NUCLEOTIDE SEQUENCE [LARGE SCALE GENOMIC DNA]</scope>
    <source>
        <strain evidence="8 9">1A</strain>
    </source>
</reference>